<name>A0A023B7G4_GRENI</name>
<evidence type="ECO:0000256" key="1">
    <source>
        <dbReference type="SAM" id="MobiDB-lite"/>
    </source>
</evidence>
<dbReference type="GeneID" id="22912544"/>
<comment type="caution">
    <text evidence="2">The sequence shown here is derived from an EMBL/GenBank/DDBJ whole genome shotgun (WGS) entry which is preliminary data.</text>
</comment>
<accession>A0A023B7G4</accession>
<dbReference type="EMBL" id="AFNH02000518">
    <property type="protein sequence ID" value="EZG67378.1"/>
    <property type="molecule type" value="Genomic_DNA"/>
</dbReference>
<feature type="region of interest" description="Disordered" evidence="1">
    <location>
        <begin position="1"/>
        <end position="31"/>
    </location>
</feature>
<protein>
    <submittedName>
        <fullName evidence="2">Uncharacterized protein</fullName>
    </submittedName>
</protein>
<keyword evidence="3" id="KW-1185">Reference proteome</keyword>
<dbReference type="AlphaFoldDB" id="A0A023B7G4"/>
<proteinExistence type="predicted"/>
<gene>
    <name evidence="2" type="ORF">GNI_069100</name>
</gene>
<dbReference type="Proteomes" id="UP000019763">
    <property type="component" value="Unassembled WGS sequence"/>
</dbReference>
<evidence type="ECO:0000313" key="2">
    <source>
        <dbReference type="EMBL" id="EZG67378.1"/>
    </source>
</evidence>
<dbReference type="VEuPathDB" id="CryptoDB:GNI_069100"/>
<reference evidence="2" key="1">
    <citation type="submission" date="2013-12" db="EMBL/GenBank/DDBJ databases">
        <authorList>
            <person name="Omoto C.K."/>
            <person name="Sibley D."/>
            <person name="Venepally P."/>
            <person name="Hadjithomas M."/>
            <person name="Karamycheva S."/>
            <person name="Brunk B."/>
            <person name="Roos D."/>
            <person name="Caler E."/>
            <person name="Lorenzi H."/>
        </authorList>
    </citation>
    <scope>NUCLEOTIDE SEQUENCE</scope>
</reference>
<organism evidence="2 3">
    <name type="scientific">Gregarina niphandrodes</name>
    <name type="common">Septate eugregarine</name>
    <dbReference type="NCBI Taxonomy" id="110365"/>
    <lineage>
        <taxon>Eukaryota</taxon>
        <taxon>Sar</taxon>
        <taxon>Alveolata</taxon>
        <taxon>Apicomplexa</taxon>
        <taxon>Conoidasida</taxon>
        <taxon>Gregarinasina</taxon>
        <taxon>Eugregarinorida</taxon>
        <taxon>Gregarinidae</taxon>
        <taxon>Gregarina</taxon>
    </lineage>
</organism>
<dbReference type="RefSeq" id="XP_011130259.1">
    <property type="nucleotide sequence ID" value="XM_011131957.1"/>
</dbReference>
<sequence>MGNACAKNAPEQVKEPAAANPPPELDTDDLDELERMNERLRQQKRELEEELARWRQAQQEKMDALDRDLEEVQKESAQILSAGATSGEVRELANKQLVEEMTAQELEEKNMLENRRDFLKQQVEEMKAENVRLEDLATQTETAAHELEDVLQQLDSPEAVLQEESPEGVDAARLRRLGMLAEYYRPVKQPGSVAQCWEQTRVDCAECSSQTVRNLKALAHHWMTGDDSWYVSRPIRGVICNSLKMGNVPHDPWTCDLCDYLDISDIPIFV</sequence>
<evidence type="ECO:0000313" key="3">
    <source>
        <dbReference type="Proteomes" id="UP000019763"/>
    </source>
</evidence>